<dbReference type="Pfam" id="PF02844">
    <property type="entry name" value="GARS_N"/>
    <property type="match status" value="1"/>
</dbReference>
<dbReference type="AlphaFoldDB" id="A0A376G391"/>
<evidence type="ECO:0000256" key="5">
    <source>
        <dbReference type="ARBA" id="ARBA00022755"/>
    </source>
</evidence>
<dbReference type="HAMAP" id="MF_00138">
    <property type="entry name" value="GARS"/>
    <property type="match status" value="1"/>
</dbReference>
<reference evidence="13 14" key="1">
    <citation type="submission" date="2018-06" db="EMBL/GenBank/DDBJ databases">
        <authorList>
            <consortium name="Pathogen Informatics"/>
            <person name="Doyle S."/>
        </authorList>
    </citation>
    <scope>NUCLEOTIDE SEQUENCE [LARGE SCALE GENOMIC DNA]</scope>
    <source>
        <strain evidence="13 14">NCTC13456</strain>
    </source>
</reference>
<evidence type="ECO:0000256" key="4">
    <source>
        <dbReference type="ARBA" id="ARBA00022741"/>
    </source>
</evidence>
<dbReference type="Pfam" id="PF01071">
    <property type="entry name" value="GARS_A"/>
    <property type="match status" value="1"/>
</dbReference>
<evidence type="ECO:0000313" key="13">
    <source>
        <dbReference type="EMBL" id="STD55119.1"/>
    </source>
</evidence>
<dbReference type="Gene3D" id="3.40.50.20">
    <property type="match status" value="1"/>
</dbReference>
<dbReference type="GO" id="GO:0004637">
    <property type="term" value="F:phosphoribosylamine-glycine ligase activity"/>
    <property type="evidence" value="ECO:0007669"/>
    <property type="project" value="UniProtKB-UniRule"/>
</dbReference>
<dbReference type="SMART" id="SM01210">
    <property type="entry name" value="GARS_C"/>
    <property type="match status" value="1"/>
</dbReference>
<evidence type="ECO:0000256" key="9">
    <source>
        <dbReference type="ARBA" id="ARBA00042864"/>
    </source>
</evidence>
<keyword evidence="5 10" id="KW-0658">Purine biosynthesis</keyword>
<dbReference type="InterPro" id="IPR020560">
    <property type="entry name" value="PRibGlycinamide_synth_C-dom"/>
</dbReference>
<dbReference type="InterPro" id="IPR013815">
    <property type="entry name" value="ATP_grasp_subdomain_1"/>
</dbReference>
<dbReference type="EMBL" id="UFXS01000001">
    <property type="protein sequence ID" value="STD55119.1"/>
    <property type="molecule type" value="Genomic_DNA"/>
</dbReference>
<dbReference type="Proteomes" id="UP000254737">
    <property type="component" value="Unassembled WGS sequence"/>
</dbReference>
<evidence type="ECO:0000256" key="1">
    <source>
        <dbReference type="ARBA" id="ARBA00005174"/>
    </source>
</evidence>
<evidence type="ECO:0000256" key="8">
    <source>
        <dbReference type="ARBA" id="ARBA00042242"/>
    </source>
</evidence>
<evidence type="ECO:0000256" key="2">
    <source>
        <dbReference type="ARBA" id="ARBA00013255"/>
    </source>
</evidence>
<dbReference type="InterPro" id="IPR020562">
    <property type="entry name" value="PRibGlycinamide_synth_N"/>
</dbReference>
<keyword evidence="3 10" id="KW-0436">Ligase</keyword>
<dbReference type="PANTHER" id="PTHR43472">
    <property type="entry name" value="PHOSPHORIBOSYLAMINE--GLYCINE LIGASE"/>
    <property type="match status" value="1"/>
</dbReference>
<dbReference type="UniPathway" id="UPA00074">
    <property type="reaction ID" value="UER00125"/>
</dbReference>
<dbReference type="GO" id="GO:0046872">
    <property type="term" value="F:metal ion binding"/>
    <property type="evidence" value="ECO:0007669"/>
    <property type="project" value="InterPro"/>
</dbReference>
<dbReference type="InterPro" id="IPR037123">
    <property type="entry name" value="PRibGlycinamide_synth_C_sf"/>
</dbReference>
<dbReference type="STRING" id="343874.GCA_000805695_02880"/>
<evidence type="ECO:0000256" key="10">
    <source>
        <dbReference type="HAMAP-Rule" id="MF_00138"/>
    </source>
</evidence>
<dbReference type="SUPFAM" id="SSF52440">
    <property type="entry name" value="PreATP-grasp domain"/>
    <property type="match status" value="1"/>
</dbReference>
<dbReference type="SUPFAM" id="SSF51246">
    <property type="entry name" value="Rudiment single hybrid motif"/>
    <property type="match status" value="1"/>
</dbReference>
<dbReference type="PANTHER" id="PTHR43472:SF1">
    <property type="entry name" value="PHOSPHORIBOSYLAMINE--GLYCINE LIGASE, CHLOROPLASTIC"/>
    <property type="match status" value="1"/>
</dbReference>
<comment type="pathway">
    <text evidence="1 10">Purine metabolism; IMP biosynthesis via de novo pathway; N(1)-(5-phospho-D-ribosyl)glycinamide from 5-phospho-alpha-D-ribose 1-diphosphate: step 2/2.</text>
</comment>
<feature type="domain" description="ATP-grasp" evidence="12">
    <location>
        <begin position="123"/>
        <end position="329"/>
    </location>
</feature>
<dbReference type="PROSITE" id="PS50975">
    <property type="entry name" value="ATP_GRASP"/>
    <property type="match status" value="1"/>
</dbReference>
<dbReference type="OrthoDB" id="9807240at2"/>
<keyword evidence="4 11" id="KW-0547">Nucleotide-binding</keyword>
<comment type="catalytic activity">
    <reaction evidence="10">
        <text>5-phospho-beta-D-ribosylamine + glycine + ATP = N(1)-(5-phospho-beta-D-ribosyl)glycinamide + ADP + phosphate + H(+)</text>
        <dbReference type="Rhea" id="RHEA:17453"/>
        <dbReference type="ChEBI" id="CHEBI:15378"/>
        <dbReference type="ChEBI" id="CHEBI:30616"/>
        <dbReference type="ChEBI" id="CHEBI:43474"/>
        <dbReference type="ChEBI" id="CHEBI:57305"/>
        <dbReference type="ChEBI" id="CHEBI:58681"/>
        <dbReference type="ChEBI" id="CHEBI:143788"/>
        <dbReference type="ChEBI" id="CHEBI:456216"/>
        <dbReference type="EC" id="6.3.4.13"/>
    </reaction>
</comment>
<evidence type="ECO:0000259" key="12">
    <source>
        <dbReference type="PROSITE" id="PS50975"/>
    </source>
</evidence>
<dbReference type="InterPro" id="IPR020561">
    <property type="entry name" value="PRibGlycinamid_synth_ATP-grasp"/>
</dbReference>
<dbReference type="RefSeq" id="WP_052217584.1">
    <property type="nucleotide sequence ID" value="NZ_JSYQ01000005.1"/>
</dbReference>
<dbReference type="InterPro" id="IPR011054">
    <property type="entry name" value="Rudment_hybrid_motif"/>
</dbReference>
<proteinExistence type="inferred from homology"/>
<sequence>MEQNNIASRDSHTATRILIIGSGGREHAIGWKFAEDFKNKGEEVEIFFAPGNAGTVQIGTNVNLGSIEEMKNFALENQINLTFVGPEAELAEGIVDIFQAEGLSVFGPHKAAAQLEASKAFAKDFMAKYGVKTAAYKNFQGSQLAKEYLQTQEFPIVVKASGLAAGKGVIICQNLEEAEQAVDEIMEDKTFGDAGNEVVIEEFLEGFEASILSFFNGKKIVPFISAKDHKKIGEGETGLNTGGMGVIAPNPLFTDEHFKLFEEEIMEPTKCGLIKEGLEFAGVIFFGLMITPKGVYLLEYNLRMGDPETQTTLPLLETDLYEAVMKSINGEDFDLTFKNQSACCVVMVSGGYPGNYDKGFEIRGLEKVECPNFIAGAKLDGEQILTSGGRVINVVGLGDTLEEARETAYENIKKVHFDYEYYRNDIGVIQ</sequence>
<dbReference type="NCBIfam" id="TIGR00877">
    <property type="entry name" value="purD"/>
    <property type="match status" value="1"/>
</dbReference>
<evidence type="ECO:0000256" key="11">
    <source>
        <dbReference type="PROSITE-ProRule" id="PRU00409"/>
    </source>
</evidence>
<dbReference type="FunFam" id="3.30.1490.20:FF:000006">
    <property type="entry name" value="phosphoribosylamine--glycine ligase, chloroplastic-like"/>
    <property type="match status" value="1"/>
</dbReference>
<dbReference type="GO" id="GO:0009113">
    <property type="term" value="P:purine nucleobase biosynthetic process"/>
    <property type="evidence" value="ECO:0007669"/>
    <property type="project" value="InterPro"/>
</dbReference>
<comment type="similarity">
    <text evidence="7 10">Belongs to the GARS family.</text>
</comment>
<dbReference type="SUPFAM" id="SSF56059">
    <property type="entry name" value="Glutathione synthetase ATP-binding domain-like"/>
    <property type="match status" value="1"/>
</dbReference>
<name>A0A376G391_9FLAO</name>
<dbReference type="SMART" id="SM01209">
    <property type="entry name" value="GARS_A"/>
    <property type="match status" value="1"/>
</dbReference>
<organism evidence="13 14">
    <name type="scientific">Empedobacter falsenii</name>
    <dbReference type="NCBI Taxonomy" id="343874"/>
    <lineage>
        <taxon>Bacteria</taxon>
        <taxon>Pseudomonadati</taxon>
        <taxon>Bacteroidota</taxon>
        <taxon>Flavobacteriia</taxon>
        <taxon>Flavobacteriales</taxon>
        <taxon>Weeksellaceae</taxon>
        <taxon>Empedobacter</taxon>
    </lineage>
</organism>
<dbReference type="GO" id="GO:0005524">
    <property type="term" value="F:ATP binding"/>
    <property type="evidence" value="ECO:0007669"/>
    <property type="project" value="UniProtKB-UniRule"/>
</dbReference>
<dbReference type="InterPro" id="IPR000115">
    <property type="entry name" value="PRibGlycinamide_synth"/>
</dbReference>
<keyword evidence="6 11" id="KW-0067">ATP-binding</keyword>
<accession>A0A376G391</accession>
<dbReference type="Gene3D" id="3.30.470.20">
    <property type="entry name" value="ATP-grasp fold, B domain"/>
    <property type="match status" value="1"/>
</dbReference>
<evidence type="ECO:0000313" key="14">
    <source>
        <dbReference type="Proteomes" id="UP000254737"/>
    </source>
</evidence>
<dbReference type="GO" id="GO:0006189">
    <property type="term" value="P:'de novo' IMP biosynthetic process"/>
    <property type="evidence" value="ECO:0007669"/>
    <property type="project" value="UniProtKB-UniRule"/>
</dbReference>
<dbReference type="InterPro" id="IPR011761">
    <property type="entry name" value="ATP-grasp"/>
</dbReference>
<dbReference type="Gene3D" id="3.30.1490.20">
    <property type="entry name" value="ATP-grasp fold, A domain"/>
    <property type="match status" value="1"/>
</dbReference>
<dbReference type="InterPro" id="IPR016185">
    <property type="entry name" value="PreATP-grasp_dom_sf"/>
</dbReference>
<gene>
    <name evidence="10 13" type="primary">purD</name>
    <name evidence="13" type="ORF">NCTC13456_01371</name>
</gene>
<protein>
    <recommendedName>
        <fullName evidence="2 10">Phosphoribosylamine--glycine ligase</fullName>
        <ecNumber evidence="2 10">6.3.4.13</ecNumber>
    </recommendedName>
    <alternativeName>
        <fullName evidence="10">GARS</fullName>
    </alternativeName>
    <alternativeName>
        <fullName evidence="8 10">Glycinamide ribonucleotide synthetase</fullName>
    </alternativeName>
    <alternativeName>
        <fullName evidence="9 10">Phosphoribosylglycinamide synthetase</fullName>
    </alternativeName>
</protein>
<evidence type="ECO:0000256" key="7">
    <source>
        <dbReference type="ARBA" id="ARBA00038345"/>
    </source>
</evidence>
<evidence type="ECO:0000256" key="6">
    <source>
        <dbReference type="ARBA" id="ARBA00022840"/>
    </source>
</evidence>
<dbReference type="Gene3D" id="3.90.600.10">
    <property type="entry name" value="Phosphoribosylglycinamide synthetase, C-terminal domain"/>
    <property type="match status" value="1"/>
</dbReference>
<evidence type="ECO:0000256" key="3">
    <source>
        <dbReference type="ARBA" id="ARBA00022598"/>
    </source>
</evidence>
<dbReference type="Pfam" id="PF02843">
    <property type="entry name" value="GARS_C"/>
    <property type="match status" value="1"/>
</dbReference>
<dbReference type="EC" id="6.3.4.13" evidence="2 10"/>